<evidence type="ECO:0000313" key="6">
    <source>
        <dbReference type="EMBL" id="KRL92470.1"/>
    </source>
</evidence>
<comment type="caution">
    <text evidence="6">The sequence shown here is derived from an EMBL/GenBank/DDBJ whole genome shotgun (WGS) entry which is preliminary data.</text>
</comment>
<feature type="binding site" evidence="5">
    <location>
        <position position="104"/>
    </location>
    <ligand>
        <name>a divalent metal cation</name>
        <dbReference type="ChEBI" id="CHEBI:60240"/>
        <label>1</label>
    </ligand>
</feature>
<organism evidence="6 7">
    <name type="scientific">Limosilactobacillus ingluviei DSM 15946</name>
    <dbReference type="NCBI Taxonomy" id="1423760"/>
    <lineage>
        <taxon>Bacteria</taxon>
        <taxon>Bacillati</taxon>
        <taxon>Bacillota</taxon>
        <taxon>Bacilli</taxon>
        <taxon>Lactobacillales</taxon>
        <taxon>Lactobacillaceae</taxon>
        <taxon>Limosilactobacillus</taxon>
    </lineage>
</organism>
<evidence type="ECO:0000256" key="4">
    <source>
        <dbReference type="ARBA" id="ARBA00022723"/>
    </source>
</evidence>
<dbReference type="RefSeq" id="WP_019205322.1">
    <property type="nucleotide sequence ID" value="NZ_AZFK01000004.1"/>
</dbReference>
<reference evidence="6 7" key="1">
    <citation type="journal article" date="2015" name="Genome Announc.">
        <title>Expanding the biotechnology potential of lactobacilli through comparative genomics of 213 strains and associated genera.</title>
        <authorList>
            <person name="Sun Z."/>
            <person name="Harris H.M."/>
            <person name="McCann A."/>
            <person name="Guo C."/>
            <person name="Argimon S."/>
            <person name="Zhang W."/>
            <person name="Yang X."/>
            <person name="Jeffery I.B."/>
            <person name="Cooney J.C."/>
            <person name="Kagawa T.F."/>
            <person name="Liu W."/>
            <person name="Song Y."/>
            <person name="Salvetti E."/>
            <person name="Wrobel A."/>
            <person name="Rasinkangas P."/>
            <person name="Parkhill J."/>
            <person name="Rea M.C."/>
            <person name="O'Sullivan O."/>
            <person name="Ritari J."/>
            <person name="Douillard F.P."/>
            <person name="Paul Ross R."/>
            <person name="Yang R."/>
            <person name="Briner A.E."/>
            <person name="Felis G.E."/>
            <person name="de Vos W.M."/>
            <person name="Barrangou R."/>
            <person name="Klaenhammer T.R."/>
            <person name="Caufield P.W."/>
            <person name="Cui Y."/>
            <person name="Zhang H."/>
            <person name="O'Toole P.W."/>
        </authorList>
    </citation>
    <scope>NUCLEOTIDE SEQUENCE [LARGE SCALE GENOMIC DNA]</scope>
    <source>
        <strain evidence="6 7">DSM 15946</strain>
    </source>
</reference>
<comment type="similarity">
    <text evidence="1">Belongs to the GTP cyclohydrolase I type 2/NIF3 family.</text>
</comment>
<dbReference type="SUPFAM" id="SSF102705">
    <property type="entry name" value="NIF3 (NGG1p interacting factor 3)-like"/>
    <property type="match status" value="1"/>
</dbReference>
<proteinExistence type="inferred from homology"/>
<name>A0A0R1UGD0_9LACO</name>
<comment type="subunit">
    <text evidence="2">Homohexamer.</text>
</comment>
<dbReference type="EMBL" id="AZFK01000004">
    <property type="protein sequence ID" value="KRL92470.1"/>
    <property type="molecule type" value="Genomic_DNA"/>
</dbReference>
<feature type="binding site" evidence="5">
    <location>
        <position position="234"/>
    </location>
    <ligand>
        <name>a divalent metal cation</name>
        <dbReference type="ChEBI" id="CHEBI:60240"/>
        <label>1</label>
    </ligand>
</feature>
<dbReference type="InterPro" id="IPR002678">
    <property type="entry name" value="DUF34/NIF3"/>
</dbReference>
<evidence type="ECO:0000256" key="1">
    <source>
        <dbReference type="ARBA" id="ARBA00006964"/>
    </source>
</evidence>
<sequence length="277" mass="30274">MTTGLEVMARFEQFAAPAWAEDWDHVGWQLGDPTRAVRRMLITLDVRPAVVDEAIDAGVDLIFSHHPLMFRPAKDLDLRQPQNAMYAKLLAHGITVYSAHTNLDSAPGGMNDWLAAQLGLQNLTGLVPSKLSSPTGEPVALGRVGDLPVALSPAEFVSWCQQHFHVAGLRFVTPPAAVTQIKRVAIVGGAGSEFYPQVLAAGAQAYVTGDVSYHVAQDMQAAGLMLVDPGHHIEVVCVKQLTTLFKKWAQLAKWPLEIQASQVKTEPFKFMMKDEMK</sequence>
<dbReference type="FunFam" id="3.40.1390.30:FF:000001">
    <property type="entry name" value="GTP cyclohydrolase 1 type 2"/>
    <property type="match status" value="1"/>
</dbReference>
<dbReference type="PANTHER" id="PTHR13799">
    <property type="entry name" value="NGG1 INTERACTING FACTOR 3"/>
    <property type="match status" value="1"/>
</dbReference>
<evidence type="ECO:0000313" key="7">
    <source>
        <dbReference type="Proteomes" id="UP000050816"/>
    </source>
</evidence>
<dbReference type="NCBIfam" id="TIGR00486">
    <property type="entry name" value="YbgI_SA1388"/>
    <property type="match status" value="1"/>
</dbReference>
<accession>A0A0R1UGD0</accession>
<dbReference type="GO" id="GO:0046872">
    <property type="term" value="F:metal ion binding"/>
    <property type="evidence" value="ECO:0007669"/>
    <property type="project" value="UniProtKB-KW"/>
</dbReference>
<dbReference type="Pfam" id="PF01784">
    <property type="entry name" value="DUF34_NIF3"/>
    <property type="match status" value="1"/>
</dbReference>
<dbReference type="PANTHER" id="PTHR13799:SF14">
    <property type="entry name" value="GTP CYCLOHYDROLASE 1 TYPE 2 HOMOLOG"/>
    <property type="match status" value="1"/>
</dbReference>
<dbReference type="Gene3D" id="3.40.1390.30">
    <property type="entry name" value="NIF3 (NGG1p interacting factor 3)-like"/>
    <property type="match status" value="2"/>
</dbReference>
<evidence type="ECO:0000256" key="2">
    <source>
        <dbReference type="ARBA" id="ARBA00011643"/>
    </source>
</evidence>
<dbReference type="InterPro" id="IPR036069">
    <property type="entry name" value="DUF34/NIF3_sf"/>
</dbReference>
<dbReference type="AlphaFoldDB" id="A0A0R1UGD0"/>
<evidence type="ECO:0000256" key="5">
    <source>
        <dbReference type="PIRSR" id="PIRSR602678-1"/>
    </source>
</evidence>
<keyword evidence="4 5" id="KW-0479">Metal-binding</keyword>
<gene>
    <name evidence="6" type="ORF">FC43_GL001917</name>
</gene>
<feature type="binding site" evidence="5">
    <location>
        <position position="231"/>
    </location>
    <ligand>
        <name>a divalent metal cation</name>
        <dbReference type="ChEBI" id="CHEBI:60240"/>
        <label>1</label>
    </ligand>
</feature>
<protein>
    <recommendedName>
        <fullName evidence="3">GTP cyclohydrolase 1 type 2 homolog</fullName>
    </recommendedName>
</protein>
<dbReference type="Proteomes" id="UP000050816">
    <property type="component" value="Unassembled WGS sequence"/>
</dbReference>
<feature type="binding site" evidence="5">
    <location>
        <position position="66"/>
    </location>
    <ligand>
        <name>a divalent metal cation</name>
        <dbReference type="ChEBI" id="CHEBI:60240"/>
        <label>1</label>
    </ligand>
</feature>
<dbReference type="GeneID" id="82933109"/>
<dbReference type="GO" id="GO:0005737">
    <property type="term" value="C:cytoplasm"/>
    <property type="evidence" value="ECO:0007669"/>
    <property type="project" value="TreeGrafter"/>
</dbReference>
<dbReference type="PATRIC" id="fig|1423760.3.peg.2006"/>
<evidence type="ECO:0000256" key="3">
    <source>
        <dbReference type="ARBA" id="ARBA00022112"/>
    </source>
</evidence>
<feature type="binding site" evidence="5">
    <location>
        <position position="65"/>
    </location>
    <ligand>
        <name>a divalent metal cation</name>
        <dbReference type="ChEBI" id="CHEBI:60240"/>
        <label>1</label>
    </ligand>
</feature>